<dbReference type="EMBL" id="KL367659">
    <property type="protein sequence ID" value="KFD60603.1"/>
    <property type="molecule type" value="Genomic_DNA"/>
</dbReference>
<dbReference type="AlphaFoldDB" id="A0A085MTQ7"/>
<accession>A0A085MTQ7</accession>
<organism evidence="1">
    <name type="scientific">Trichuris suis</name>
    <name type="common">pig whipworm</name>
    <dbReference type="NCBI Taxonomy" id="68888"/>
    <lineage>
        <taxon>Eukaryota</taxon>
        <taxon>Metazoa</taxon>
        <taxon>Ecdysozoa</taxon>
        <taxon>Nematoda</taxon>
        <taxon>Enoplea</taxon>
        <taxon>Dorylaimia</taxon>
        <taxon>Trichinellida</taxon>
        <taxon>Trichuridae</taxon>
        <taxon>Trichuris</taxon>
    </lineage>
</organism>
<sequence>MDLFIAVYFDDIHSLNRWVGNLWPAGWIRPVRPFHPAREAIPSRQLRQPQACTRFSEASVSQGGDIAPQWAI</sequence>
<gene>
    <name evidence="1" type="ORF">M514_05143</name>
</gene>
<proteinExistence type="predicted"/>
<protein>
    <submittedName>
        <fullName evidence="1">Uncharacterized protein</fullName>
    </submittedName>
</protein>
<evidence type="ECO:0000313" key="1">
    <source>
        <dbReference type="EMBL" id="KFD60603.1"/>
    </source>
</evidence>
<reference evidence="1" key="1">
    <citation type="journal article" date="2014" name="Nat. Genet.">
        <title>Genome and transcriptome of the porcine whipworm Trichuris suis.</title>
        <authorList>
            <person name="Jex A.R."/>
            <person name="Nejsum P."/>
            <person name="Schwarz E.M."/>
            <person name="Hu L."/>
            <person name="Young N.D."/>
            <person name="Hall R.S."/>
            <person name="Korhonen P.K."/>
            <person name="Liao S."/>
            <person name="Thamsborg S."/>
            <person name="Xia J."/>
            <person name="Xu P."/>
            <person name="Wang S."/>
            <person name="Scheerlinck J.P."/>
            <person name="Hofmann A."/>
            <person name="Sternberg P.W."/>
            <person name="Wang J."/>
            <person name="Gasser R.B."/>
        </authorList>
    </citation>
    <scope>NUCLEOTIDE SEQUENCE [LARGE SCALE GENOMIC DNA]</scope>
    <source>
        <strain evidence="1">DCEP-RM93F</strain>
    </source>
</reference>
<name>A0A085MTQ7_9BILA</name>
<dbReference type="Proteomes" id="UP000030758">
    <property type="component" value="Unassembled WGS sequence"/>
</dbReference>